<comment type="catalytic activity">
    <reaction evidence="3">
        <text>L-methionyl-[protein] + [thioredoxin]-disulfide + H2O = L-methionyl-(S)-S-oxide-[protein] + [thioredoxin]-dithiol</text>
        <dbReference type="Rhea" id="RHEA:14217"/>
        <dbReference type="Rhea" id="RHEA-COMP:10698"/>
        <dbReference type="Rhea" id="RHEA-COMP:10700"/>
        <dbReference type="Rhea" id="RHEA-COMP:12313"/>
        <dbReference type="Rhea" id="RHEA-COMP:12315"/>
        <dbReference type="ChEBI" id="CHEBI:15377"/>
        <dbReference type="ChEBI" id="CHEBI:16044"/>
        <dbReference type="ChEBI" id="CHEBI:29950"/>
        <dbReference type="ChEBI" id="CHEBI:44120"/>
        <dbReference type="ChEBI" id="CHEBI:50058"/>
        <dbReference type="EC" id="1.8.4.11"/>
    </reaction>
</comment>
<keyword evidence="2" id="KW-0560">Oxidoreductase</keyword>
<sequence length="174" mass="19762">MESVSKIGFGGSCHWCTEAIFQSLKGVALVEQGWISSEKEKSSFSEAVIVYFDPGLISLETLIAVHLHTHSCTSSHSMRSKYRSAIYVFSEEQNALSRQAIDVLQAEFDKPIITTIESFHDFKLNQETYLDYYYKNPQKPFCKNIVTPKLRLLLQQFFGAVDHNKLVEESLSGL</sequence>
<dbReference type="RefSeq" id="WP_194121670.1">
    <property type="nucleotide sequence ID" value="NZ_JACYGY010000001.1"/>
</dbReference>
<evidence type="ECO:0000313" key="7">
    <source>
        <dbReference type="Proteomes" id="UP000634134"/>
    </source>
</evidence>
<protein>
    <recommendedName>
        <fullName evidence="1">peptide-methionine (S)-S-oxide reductase</fullName>
        <ecNumber evidence="1">1.8.4.11</ecNumber>
    </recommendedName>
</protein>
<evidence type="ECO:0000256" key="2">
    <source>
        <dbReference type="ARBA" id="ARBA00023002"/>
    </source>
</evidence>
<dbReference type="Gene3D" id="3.30.1060.10">
    <property type="entry name" value="Peptide methionine sulphoxide reductase MsrA"/>
    <property type="match status" value="1"/>
</dbReference>
<evidence type="ECO:0000313" key="6">
    <source>
        <dbReference type="EMBL" id="MBE9463546.1"/>
    </source>
</evidence>
<accession>A0ABR9WF50</accession>
<evidence type="ECO:0000256" key="4">
    <source>
        <dbReference type="ARBA" id="ARBA00048782"/>
    </source>
</evidence>
<reference evidence="7" key="1">
    <citation type="submission" date="2023-07" db="EMBL/GenBank/DDBJ databases">
        <title>Dyadobacter sp. nov 'subterranea' isolated from contaminted grondwater.</title>
        <authorList>
            <person name="Szabo I."/>
            <person name="Al-Omari J."/>
            <person name="Szerdahelyi S.G."/>
            <person name="Rado J."/>
        </authorList>
    </citation>
    <scope>NUCLEOTIDE SEQUENCE [LARGE SCALE GENOMIC DNA]</scope>
    <source>
        <strain evidence="7">UP-52</strain>
    </source>
</reference>
<comment type="caution">
    <text evidence="6">The sequence shown here is derived from an EMBL/GenBank/DDBJ whole genome shotgun (WGS) entry which is preliminary data.</text>
</comment>
<dbReference type="PANTHER" id="PTHR43774">
    <property type="entry name" value="PEPTIDE METHIONINE SULFOXIDE REDUCTASE"/>
    <property type="match status" value="1"/>
</dbReference>
<keyword evidence="7" id="KW-1185">Reference proteome</keyword>
<dbReference type="Pfam" id="PF01625">
    <property type="entry name" value="PMSR"/>
    <property type="match status" value="1"/>
</dbReference>
<name>A0ABR9WF50_9BACT</name>
<feature type="domain" description="Peptide methionine sulphoxide reductase MsrA" evidence="5">
    <location>
        <begin position="7"/>
        <end position="142"/>
    </location>
</feature>
<dbReference type="EMBL" id="JACYGY010000001">
    <property type="protein sequence ID" value="MBE9463546.1"/>
    <property type="molecule type" value="Genomic_DNA"/>
</dbReference>
<evidence type="ECO:0000256" key="1">
    <source>
        <dbReference type="ARBA" id="ARBA00012502"/>
    </source>
</evidence>
<gene>
    <name evidence="6" type="ORF">IEE83_16790</name>
</gene>
<dbReference type="Proteomes" id="UP000634134">
    <property type="component" value="Unassembled WGS sequence"/>
</dbReference>
<dbReference type="InterPro" id="IPR002569">
    <property type="entry name" value="Met_Sox_Rdtase_MsrA_dom"/>
</dbReference>
<evidence type="ECO:0000259" key="5">
    <source>
        <dbReference type="Pfam" id="PF01625"/>
    </source>
</evidence>
<evidence type="ECO:0000256" key="3">
    <source>
        <dbReference type="ARBA" id="ARBA00047806"/>
    </source>
</evidence>
<dbReference type="PANTHER" id="PTHR43774:SF1">
    <property type="entry name" value="PEPTIDE METHIONINE SULFOXIDE REDUCTASE MSRA 2"/>
    <property type="match status" value="1"/>
</dbReference>
<dbReference type="SUPFAM" id="SSF55068">
    <property type="entry name" value="Peptide methionine sulfoxide reductase"/>
    <property type="match status" value="1"/>
</dbReference>
<organism evidence="6 7">
    <name type="scientific">Dyadobacter subterraneus</name>
    <dbReference type="NCBI Taxonomy" id="2773304"/>
    <lineage>
        <taxon>Bacteria</taxon>
        <taxon>Pseudomonadati</taxon>
        <taxon>Bacteroidota</taxon>
        <taxon>Cytophagia</taxon>
        <taxon>Cytophagales</taxon>
        <taxon>Spirosomataceae</taxon>
        <taxon>Dyadobacter</taxon>
    </lineage>
</organism>
<comment type="catalytic activity">
    <reaction evidence="4">
        <text>[thioredoxin]-disulfide + L-methionine + H2O = L-methionine (S)-S-oxide + [thioredoxin]-dithiol</text>
        <dbReference type="Rhea" id="RHEA:19993"/>
        <dbReference type="Rhea" id="RHEA-COMP:10698"/>
        <dbReference type="Rhea" id="RHEA-COMP:10700"/>
        <dbReference type="ChEBI" id="CHEBI:15377"/>
        <dbReference type="ChEBI" id="CHEBI:29950"/>
        <dbReference type="ChEBI" id="CHEBI:50058"/>
        <dbReference type="ChEBI" id="CHEBI:57844"/>
        <dbReference type="ChEBI" id="CHEBI:58772"/>
        <dbReference type="EC" id="1.8.4.11"/>
    </reaction>
</comment>
<dbReference type="InterPro" id="IPR036509">
    <property type="entry name" value="Met_Sox_Rdtase_MsrA_sf"/>
</dbReference>
<dbReference type="EC" id="1.8.4.11" evidence="1"/>
<proteinExistence type="predicted"/>